<keyword evidence="2" id="KW-1185">Reference proteome</keyword>
<protein>
    <submittedName>
        <fullName evidence="1">Uncharacterized protein</fullName>
    </submittedName>
</protein>
<sequence>MVAGHARAAAPDSLPSSSTSLREAFLRYDPKGHQRDATGPVVEEARPLMGNRYFNMDHLALWKPSLLECLGETCDRAVYTNGYHILLCSRRLVLVNRGGRHIVFPPFSDRLNDAYVERVSETCALVLAAVASGVHVALVRDCDEQKAGTLRSVFCPTASPVARIHHLKKSLYGLCGESCTVESLEVTVDDAHAAQPGLRAALLPSRVGWVQAAYGYLAPSRGRYVHSLFDHLSGQLLMLSSHGVLLWTYKDETHLQLEFSTALHGGDAAAAVALVPPTSDEDGGGEVAVLVTESGGRAPVYVRTTAAGKRGGGRSLSIGEVRRLPGGLANTAVSLACACDSSLLMADQLTSSIVLTTRCERVCEAPHSPTTHVVTQHFLGKPICGVGVERSVRDGGSFLMFVIYCCDSTVVRLGRMPRGQLLQRQLATPVAGGVASLNALEPTVRVDLLLDAALNGLPVSHLSRLLDPLLHPRAVTLYAFRLSEGARGVIQHTMRGVAELSRLCSSFHYWRLPEELALLRSRLEKCHAILTEALQHGGWLDCPTRQRLEWTGDVVTVAASELTDTAAINAQAQVLLLLLSSLRHATTIAWLYGMLLERDGAAYHFPGRLEDLLWCSDPAVVQVAFCMDLLARRDTGTMRELLQRREALPPRGRLAASLLSLVLEGSIEPVMAYTRRHILDLVQCDLLPYVTDLLESHFPASQPRIHLLVYRYPHDRGVSSDILSMAEAIASTEELYSTLVTILGDTACDADLSAVVLDWMEGHTLADHRVPTFAKVIVDMGLSVDPAHTLTGRFFSSVKQLANGNVPQAATRFAELARSELSVPLDGRLLAIEQAIAAAPSDGSRLIRFLLLLQQQLASLLAEHLAVGKDLVSPRGTVEADLRMLQEHYVNENPLFELAGRYRVLGGCSIQLDLLKIHPDAAEHLIANALTGVLTFLKVVGLSATQAVQRVLREYLGTFQAPLPLFPLVEFLAYDGQSAAKAVAELEEAGVSLPAIFDAFLSLLDGHRTPLFSVGDTVSALGQLVPRTPATARRICAAHLLECSRSLLAGEQRAGALSEEDARTIEHIGDEMRKLSQPTQPAF</sequence>
<reference evidence="1 2" key="1">
    <citation type="journal article" date="2021" name="MBio">
        <title>A New Model Trypanosomatid, Novymonas esmeraldas: Genomic Perception of Its 'Candidatus Pandoraea novymonadis' Endosymbiont.</title>
        <authorList>
            <person name="Zakharova A."/>
            <person name="Saura A."/>
            <person name="Butenko A."/>
            <person name="Podesvova L."/>
            <person name="Warmusova S."/>
            <person name="Kostygov A.Y."/>
            <person name="Nenarokova A."/>
            <person name="Lukes J."/>
            <person name="Opperdoes F.R."/>
            <person name="Yurchenko V."/>
        </authorList>
    </citation>
    <scope>NUCLEOTIDE SEQUENCE [LARGE SCALE GENOMIC DNA]</scope>
    <source>
        <strain evidence="1 2">E262AT.01</strain>
    </source>
</reference>
<proteinExistence type="predicted"/>
<gene>
    <name evidence="1" type="ORF">NESM_000677600</name>
</gene>
<evidence type="ECO:0000313" key="1">
    <source>
        <dbReference type="EMBL" id="KAK7197306.1"/>
    </source>
</evidence>
<name>A0AAW0EVZ1_9TRYP</name>
<accession>A0AAW0EVZ1</accession>
<dbReference type="AlphaFoldDB" id="A0AAW0EVZ1"/>
<dbReference type="EMBL" id="JAECZO010000101">
    <property type="protein sequence ID" value="KAK7197306.1"/>
    <property type="molecule type" value="Genomic_DNA"/>
</dbReference>
<evidence type="ECO:0000313" key="2">
    <source>
        <dbReference type="Proteomes" id="UP001430356"/>
    </source>
</evidence>
<dbReference type="Proteomes" id="UP001430356">
    <property type="component" value="Unassembled WGS sequence"/>
</dbReference>
<comment type="caution">
    <text evidence="1">The sequence shown here is derived from an EMBL/GenBank/DDBJ whole genome shotgun (WGS) entry which is preliminary data.</text>
</comment>
<organism evidence="1 2">
    <name type="scientific">Novymonas esmeraldas</name>
    <dbReference type="NCBI Taxonomy" id="1808958"/>
    <lineage>
        <taxon>Eukaryota</taxon>
        <taxon>Discoba</taxon>
        <taxon>Euglenozoa</taxon>
        <taxon>Kinetoplastea</taxon>
        <taxon>Metakinetoplastina</taxon>
        <taxon>Trypanosomatida</taxon>
        <taxon>Trypanosomatidae</taxon>
        <taxon>Novymonas</taxon>
    </lineage>
</organism>